<comment type="caution">
    <text evidence="2">The sequence shown here is derived from an EMBL/GenBank/DDBJ whole genome shotgun (WGS) entry which is preliminary data.</text>
</comment>
<proteinExistence type="predicted"/>
<protein>
    <submittedName>
        <fullName evidence="2">Uncharacterized protein</fullName>
    </submittedName>
</protein>
<organism evidence="2 3">
    <name type="scientific">Stylosanthes scabra</name>
    <dbReference type="NCBI Taxonomy" id="79078"/>
    <lineage>
        <taxon>Eukaryota</taxon>
        <taxon>Viridiplantae</taxon>
        <taxon>Streptophyta</taxon>
        <taxon>Embryophyta</taxon>
        <taxon>Tracheophyta</taxon>
        <taxon>Spermatophyta</taxon>
        <taxon>Magnoliopsida</taxon>
        <taxon>eudicotyledons</taxon>
        <taxon>Gunneridae</taxon>
        <taxon>Pentapetalae</taxon>
        <taxon>rosids</taxon>
        <taxon>fabids</taxon>
        <taxon>Fabales</taxon>
        <taxon>Fabaceae</taxon>
        <taxon>Papilionoideae</taxon>
        <taxon>50 kb inversion clade</taxon>
        <taxon>dalbergioids sensu lato</taxon>
        <taxon>Dalbergieae</taxon>
        <taxon>Pterocarpus clade</taxon>
        <taxon>Stylosanthes</taxon>
    </lineage>
</organism>
<evidence type="ECO:0000313" key="2">
    <source>
        <dbReference type="EMBL" id="MED6212076.1"/>
    </source>
</evidence>
<gene>
    <name evidence="2" type="ORF">PIB30_079808</name>
</gene>
<dbReference type="Proteomes" id="UP001341840">
    <property type="component" value="Unassembled WGS sequence"/>
</dbReference>
<accession>A0ABU6YQB9</accession>
<dbReference type="EMBL" id="JASCZI010242798">
    <property type="protein sequence ID" value="MED6212076.1"/>
    <property type="molecule type" value="Genomic_DNA"/>
</dbReference>
<keyword evidence="3" id="KW-1185">Reference proteome</keyword>
<reference evidence="2 3" key="1">
    <citation type="journal article" date="2023" name="Plants (Basel)">
        <title>Bridging the Gap: Combining Genomics and Transcriptomics Approaches to Understand Stylosanthes scabra, an Orphan Legume from the Brazilian Caatinga.</title>
        <authorList>
            <person name="Ferreira-Neto J.R.C."/>
            <person name="da Silva M.D."/>
            <person name="Binneck E."/>
            <person name="de Melo N.F."/>
            <person name="da Silva R.H."/>
            <person name="de Melo A.L.T.M."/>
            <person name="Pandolfi V."/>
            <person name="Bustamante F.O."/>
            <person name="Brasileiro-Vidal A.C."/>
            <person name="Benko-Iseppon A.M."/>
        </authorList>
    </citation>
    <scope>NUCLEOTIDE SEQUENCE [LARGE SCALE GENOMIC DNA]</scope>
    <source>
        <tissue evidence="2">Leaves</tissue>
    </source>
</reference>
<sequence length="140" mass="16371">MQSRFRNSQLVELDIAHREEMNIIETKIAGFYVLWHQNTGSSEDTKNGVNTYTNDNSRENTYMGTNIARQFNCTNTRGRGKAPMDGRQIQDSANVSHRTFDLNKEPRFEDDMSERLRRDHEKFLALYFSTGKTDTPIDKW</sequence>
<feature type="region of interest" description="Disordered" evidence="1">
    <location>
        <begin position="75"/>
        <end position="106"/>
    </location>
</feature>
<evidence type="ECO:0000313" key="3">
    <source>
        <dbReference type="Proteomes" id="UP001341840"/>
    </source>
</evidence>
<name>A0ABU6YQB9_9FABA</name>
<evidence type="ECO:0000256" key="1">
    <source>
        <dbReference type="SAM" id="MobiDB-lite"/>
    </source>
</evidence>